<keyword evidence="15" id="KW-0862">Zinc</keyword>
<dbReference type="PANTHER" id="PTHR10907">
    <property type="entry name" value="REGUCALCIN"/>
    <property type="match status" value="1"/>
</dbReference>
<evidence type="ECO:0000256" key="15">
    <source>
        <dbReference type="PIRSR" id="PIRSR605511-2"/>
    </source>
</evidence>
<dbReference type="GO" id="GO:0004341">
    <property type="term" value="F:gluconolactonase activity"/>
    <property type="evidence" value="ECO:0007669"/>
    <property type="project" value="UniProtKB-EC"/>
</dbReference>
<reference evidence="18 19" key="2">
    <citation type="submission" date="2019-01" db="EMBL/GenBank/DDBJ databases">
        <title>The decoding of complex shrimp genome reveals the adaptation for benthos swimmer, frequently molting mechanism and breeding impact on genome.</title>
        <authorList>
            <person name="Sun Y."/>
            <person name="Gao Y."/>
            <person name="Yu Y."/>
        </authorList>
    </citation>
    <scope>NUCLEOTIDE SEQUENCE [LARGE SCALE GENOMIC DNA]</scope>
    <source>
        <tissue evidence="18">Muscle</tissue>
    </source>
</reference>
<keyword evidence="12" id="KW-0106">Calcium</keyword>
<evidence type="ECO:0000256" key="13">
    <source>
        <dbReference type="ARBA" id="ARBA00032464"/>
    </source>
</evidence>
<dbReference type="InterPro" id="IPR008367">
    <property type="entry name" value="Regucalcin"/>
</dbReference>
<reference evidence="18 19" key="1">
    <citation type="submission" date="2018-04" db="EMBL/GenBank/DDBJ databases">
        <authorList>
            <person name="Zhang X."/>
            <person name="Yuan J."/>
            <person name="Li F."/>
            <person name="Xiang J."/>
        </authorList>
    </citation>
    <scope>NUCLEOTIDE SEQUENCE [LARGE SCALE GENOMIC DNA]</scope>
    <source>
        <tissue evidence="18">Muscle</tissue>
    </source>
</reference>
<dbReference type="AlphaFoldDB" id="A0A3R7PJE5"/>
<dbReference type="Proteomes" id="UP000283509">
    <property type="component" value="Unassembled WGS sequence"/>
</dbReference>
<keyword evidence="9" id="KW-0963">Cytoplasm</keyword>
<comment type="similarity">
    <text evidence="6">Belongs to the SMP-30/CGR1 family.</text>
</comment>
<feature type="domain" description="SMP-30/Gluconolactonase/LRE-like region" evidence="17">
    <location>
        <begin position="232"/>
        <end position="311"/>
    </location>
</feature>
<dbReference type="InterPro" id="IPR013658">
    <property type="entry name" value="SGL"/>
</dbReference>
<keyword evidence="10 15" id="KW-0479">Metal-binding</keyword>
<evidence type="ECO:0000256" key="7">
    <source>
        <dbReference type="ARBA" id="ARBA00013227"/>
    </source>
</evidence>
<evidence type="ECO:0000259" key="17">
    <source>
        <dbReference type="Pfam" id="PF08450"/>
    </source>
</evidence>
<dbReference type="GO" id="GO:0019853">
    <property type="term" value="P:L-ascorbic acid biosynthetic process"/>
    <property type="evidence" value="ECO:0007669"/>
    <property type="project" value="TreeGrafter"/>
</dbReference>
<dbReference type="OrthoDB" id="423498at2759"/>
<dbReference type="GO" id="GO:0005737">
    <property type="term" value="C:cytoplasm"/>
    <property type="evidence" value="ECO:0007669"/>
    <property type="project" value="UniProtKB-SubCell"/>
</dbReference>
<dbReference type="InterPro" id="IPR011042">
    <property type="entry name" value="6-blade_b-propeller_TolB-like"/>
</dbReference>
<dbReference type="EMBL" id="QCYY01002660">
    <property type="protein sequence ID" value="ROT68493.1"/>
    <property type="molecule type" value="Genomic_DNA"/>
</dbReference>
<comment type="cofactor">
    <cofactor evidence="3">
        <name>Mn(2+)</name>
        <dbReference type="ChEBI" id="CHEBI:29035"/>
    </cofactor>
</comment>
<comment type="catalytic activity">
    <reaction evidence="1">
        <text>D-glucono-1,5-lactone + H2O = D-gluconate + H(+)</text>
        <dbReference type="Rhea" id="RHEA:10440"/>
        <dbReference type="ChEBI" id="CHEBI:15377"/>
        <dbReference type="ChEBI" id="CHEBI:15378"/>
        <dbReference type="ChEBI" id="CHEBI:16217"/>
        <dbReference type="ChEBI" id="CHEBI:18391"/>
        <dbReference type="EC" id="3.1.1.17"/>
    </reaction>
</comment>
<comment type="cofactor">
    <cofactor evidence="4">
        <name>Mg(2+)</name>
        <dbReference type="ChEBI" id="CHEBI:18420"/>
    </cofactor>
</comment>
<dbReference type="InterPro" id="IPR005511">
    <property type="entry name" value="SMP-30"/>
</dbReference>
<evidence type="ECO:0000256" key="1">
    <source>
        <dbReference type="ARBA" id="ARBA00001589"/>
    </source>
</evidence>
<feature type="region of interest" description="Disordered" evidence="16">
    <location>
        <begin position="665"/>
        <end position="686"/>
    </location>
</feature>
<feature type="binding site" evidence="15">
    <location>
        <position position="86"/>
    </location>
    <ligand>
        <name>a divalent metal cation</name>
        <dbReference type="ChEBI" id="CHEBI:60240"/>
    </ligand>
</feature>
<evidence type="ECO:0000256" key="8">
    <source>
        <dbReference type="ARBA" id="ARBA00016808"/>
    </source>
</evidence>
<evidence type="ECO:0000256" key="10">
    <source>
        <dbReference type="ARBA" id="ARBA00022723"/>
    </source>
</evidence>
<dbReference type="GO" id="GO:0030234">
    <property type="term" value="F:enzyme regulator activity"/>
    <property type="evidence" value="ECO:0007669"/>
    <property type="project" value="InterPro"/>
</dbReference>
<dbReference type="Gene3D" id="2.120.10.30">
    <property type="entry name" value="TolB, C-terminal domain"/>
    <property type="match status" value="2"/>
</dbReference>
<dbReference type="SUPFAM" id="SSF63829">
    <property type="entry name" value="Calcium-dependent phosphotriesterase"/>
    <property type="match status" value="1"/>
</dbReference>
<keyword evidence="19" id="KW-1185">Reference proteome</keyword>
<keyword evidence="11" id="KW-0378">Hydrolase</keyword>
<comment type="cofactor">
    <cofactor evidence="15">
        <name>Zn(2+)</name>
        <dbReference type="ChEBI" id="CHEBI:29105"/>
    </cofactor>
    <text evidence="15">Binds 1 divalent metal cation per subunit.</text>
</comment>
<name>A0A3R7PJE5_PENVA</name>
<organism evidence="18 19">
    <name type="scientific">Penaeus vannamei</name>
    <name type="common">Whiteleg shrimp</name>
    <name type="synonym">Litopenaeus vannamei</name>
    <dbReference type="NCBI Taxonomy" id="6689"/>
    <lineage>
        <taxon>Eukaryota</taxon>
        <taxon>Metazoa</taxon>
        <taxon>Ecdysozoa</taxon>
        <taxon>Arthropoda</taxon>
        <taxon>Crustacea</taxon>
        <taxon>Multicrustacea</taxon>
        <taxon>Malacostraca</taxon>
        <taxon>Eumalacostraca</taxon>
        <taxon>Eucarida</taxon>
        <taxon>Decapoda</taxon>
        <taxon>Dendrobranchiata</taxon>
        <taxon>Penaeoidea</taxon>
        <taxon>Penaeidae</taxon>
        <taxon>Penaeus</taxon>
    </lineage>
</organism>
<evidence type="ECO:0000256" key="6">
    <source>
        <dbReference type="ARBA" id="ARBA00008853"/>
    </source>
</evidence>
<dbReference type="PRINTS" id="PR01791">
    <property type="entry name" value="REGUCALCIN"/>
</dbReference>
<comment type="cofactor">
    <cofactor evidence="2">
        <name>Ca(2+)</name>
        <dbReference type="ChEBI" id="CHEBI:29108"/>
    </cofactor>
</comment>
<evidence type="ECO:0000256" key="5">
    <source>
        <dbReference type="ARBA" id="ARBA00004496"/>
    </source>
</evidence>
<evidence type="ECO:0000256" key="11">
    <source>
        <dbReference type="ARBA" id="ARBA00022801"/>
    </source>
</evidence>
<feature type="active site" description="Proton donor/acceptor" evidence="14">
    <location>
        <position position="252"/>
    </location>
</feature>
<comment type="caution">
    <text evidence="18">The sequence shown here is derived from an EMBL/GenBank/DDBJ whole genome shotgun (WGS) entry which is preliminary data.</text>
</comment>
<evidence type="ECO:0000313" key="18">
    <source>
        <dbReference type="EMBL" id="ROT68493.1"/>
    </source>
</evidence>
<evidence type="ECO:0000256" key="9">
    <source>
        <dbReference type="ARBA" id="ARBA00022490"/>
    </source>
</evidence>
<evidence type="ECO:0000256" key="14">
    <source>
        <dbReference type="PIRSR" id="PIRSR605511-1"/>
    </source>
</evidence>
<evidence type="ECO:0000256" key="12">
    <source>
        <dbReference type="ARBA" id="ARBA00022837"/>
    </source>
</evidence>
<protein>
    <recommendedName>
        <fullName evidence="8">Regucalcin</fullName>
        <ecNumber evidence="7">3.1.1.17</ecNumber>
    </recommendedName>
    <alternativeName>
        <fullName evidence="13">Gluconolactonase</fullName>
    </alternativeName>
</protein>
<comment type="subcellular location">
    <subcellularLocation>
        <location evidence="5">Cytoplasm</location>
    </subcellularLocation>
</comment>
<dbReference type="PRINTS" id="PR01790">
    <property type="entry name" value="SMP30FAMILY"/>
</dbReference>
<feature type="binding site" evidence="15">
    <location>
        <position position="182"/>
    </location>
    <ligand>
        <name>substrate</name>
    </ligand>
</feature>
<dbReference type="PANTHER" id="PTHR10907:SF47">
    <property type="entry name" value="REGUCALCIN"/>
    <property type="match status" value="1"/>
</dbReference>
<dbReference type="EC" id="3.1.1.17" evidence="7"/>
<feature type="domain" description="SMP-30/Gluconolactonase/LRE-like region" evidence="17">
    <location>
        <begin position="84"/>
        <end position="225"/>
    </location>
</feature>
<feature type="binding site" evidence="15">
    <location>
        <position position="252"/>
    </location>
    <ligand>
        <name>a divalent metal cation</name>
        <dbReference type="ChEBI" id="CHEBI:60240"/>
    </ligand>
</feature>
<dbReference type="GO" id="GO:0005509">
    <property type="term" value="F:calcium ion binding"/>
    <property type="evidence" value="ECO:0007669"/>
    <property type="project" value="InterPro"/>
</dbReference>
<sequence length="686" mass="73988">MWAWAWEAGKISTRSLTSKQGTPLQYCNSGRADTSPRSEFRAFTKAVFRPVFSSTSGGTEHTCHEPDKTAGVTVEQLDFPPLVLGEGPYWIESLQALMLADVYSNILRRRFFPSGRHQVLHLGETGGPNDLVTAAIPVEDEADLYVAVTGRDLSFLRWTARDPDDHSTTAKSVHTTSDFGFNDAKCDPRGRLWAGTVSLLDEGKEATEANASALYRMDSNLVVTKWAPVRHARNRRLLLDYAKADLRDQVPDGMAIDVDGNLWVASFGSHQVLCVNPRTGRILRRVAIPAKNPTSVCWGGPDYSTLFVTSGTLFMTPEEVAANPSSGRTFAVTGLGTKGLPAARFRLNSEQLRARRDLHAVATGGAPTTVPGGPPPTWIGPPVPSAFSANVAVALDALAEAFPAARAGVRLLARVGGHVDAEAVLEEVALPAHVAHVGPLPRVLLLVALPRGFKPEGGVAEGALVGQVAVSARVRVPNPLHRKHLVTDITLVGSSGPVLGHVDLQALLVEVVIAALQTLDVGFLRRSRSVPPQVEVEALLLQKGLPALEARERRVAVGQHVLVPRRFRHERLLTEVTFMVNSGHVRLEVLLLGEALAALRALHASRFPRSQFHGEAIVAQMDKDKAIVAQMDKDKAIVAQMDKDKAIEMDKDKVAQMASSGYIGLLGGGHGRRRRRGDPWPKGGSG</sequence>
<evidence type="ECO:0000256" key="2">
    <source>
        <dbReference type="ARBA" id="ARBA00001913"/>
    </source>
</evidence>
<evidence type="ECO:0000256" key="16">
    <source>
        <dbReference type="SAM" id="MobiDB-lite"/>
    </source>
</evidence>
<evidence type="ECO:0000256" key="3">
    <source>
        <dbReference type="ARBA" id="ARBA00001936"/>
    </source>
</evidence>
<dbReference type="STRING" id="6689.A0A3R7PJE5"/>
<evidence type="ECO:0000313" key="19">
    <source>
        <dbReference type="Proteomes" id="UP000283509"/>
    </source>
</evidence>
<dbReference type="Pfam" id="PF08450">
    <property type="entry name" value="SGL"/>
    <property type="match status" value="2"/>
</dbReference>
<gene>
    <name evidence="18" type="ORF">C7M84_013351</name>
</gene>
<feature type="binding site" evidence="15">
    <location>
        <position position="202"/>
    </location>
    <ligand>
        <name>substrate</name>
    </ligand>
</feature>
<proteinExistence type="inferred from homology"/>
<evidence type="ECO:0000256" key="4">
    <source>
        <dbReference type="ARBA" id="ARBA00001946"/>
    </source>
</evidence>
<accession>A0A3R7PJE5</accession>